<name>A0A3N1D4F5_9ACTN</name>
<dbReference type="RefSeq" id="WP_123667657.1">
    <property type="nucleotide sequence ID" value="NZ_RJKE01000001.1"/>
</dbReference>
<keyword evidence="4" id="KW-0547">Nucleotide-binding</keyword>
<keyword evidence="5 10" id="KW-0418">Kinase</keyword>
<dbReference type="PROSITE" id="PS50082">
    <property type="entry name" value="WD_REPEATS_2"/>
    <property type="match status" value="1"/>
</dbReference>
<evidence type="ECO:0000256" key="6">
    <source>
        <dbReference type="ARBA" id="ARBA00022840"/>
    </source>
</evidence>
<dbReference type="Gene3D" id="3.30.200.20">
    <property type="entry name" value="Phosphorylase Kinase, domain 1"/>
    <property type="match status" value="1"/>
</dbReference>
<dbReference type="SUPFAM" id="SSF50998">
    <property type="entry name" value="Quinoprotein alcohol dehydrogenase-like"/>
    <property type="match status" value="1"/>
</dbReference>
<keyword evidence="6" id="KW-0067">ATP-binding</keyword>
<evidence type="ECO:0000259" key="9">
    <source>
        <dbReference type="PROSITE" id="PS50011"/>
    </source>
</evidence>
<evidence type="ECO:0000256" key="1">
    <source>
        <dbReference type="ARBA" id="ARBA00012513"/>
    </source>
</evidence>
<dbReference type="Gene3D" id="2.130.10.10">
    <property type="entry name" value="YVTN repeat-like/Quinoprotein amine dehydrogenase"/>
    <property type="match status" value="2"/>
</dbReference>
<evidence type="ECO:0000256" key="5">
    <source>
        <dbReference type="ARBA" id="ARBA00022777"/>
    </source>
</evidence>
<dbReference type="InterPro" id="IPR015943">
    <property type="entry name" value="WD40/YVTN_repeat-like_dom_sf"/>
</dbReference>
<dbReference type="AlphaFoldDB" id="A0A3N1D4F5"/>
<evidence type="ECO:0000256" key="2">
    <source>
        <dbReference type="ARBA" id="ARBA00022527"/>
    </source>
</evidence>
<dbReference type="Proteomes" id="UP000272400">
    <property type="component" value="Unassembled WGS sequence"/>
</dbReference>
<evidence type="ECO:0000256" key="4">
    <source>
        <dbReference type="ARBA" id="ARBA00022741"/>
    </source>
</evidence>
<keyword evidence="3" id="KW-0808">Transferase</keyword>
<organism evidence="10 11">
    <name type="scientific">Actinocorallia herbida</name>
    <dbReference type="NCBI Taxonomy" id="58109"/>
    <lineage>
        <taxon>Bacteria</taxon>
        <taxon>Bacillati</taxon>
        <taxon>Actinomycetota</taxon>
        <taxon>Actinomycetes</taxon>
        <taxon>Streptosporangiales</taxon>
        <taxon>Thermomonosporaceae</taxon>
        <taxon>Actinocorallia</taxon>
    </lineage>
</organism>
<dbReference type="PANTHER" id="PTHR43289">
    <property type="entry name" value="MITOGEN-ACTIVATED PROTEIN KINASE KINASE KINASE 20-RELATED"/>
    <property type="match status" value="1"/>
</dbReference>
<dbReference type="GO" id="GO:0004674">
    <property type="term" value="F:protein serine/threonine kinase activity"/>
    <property type="evidence" value="ECO:0007669"/>
    <property type="project" value="UniProtKB-KW"/>
</dbReference>
<dbReference type="EC" id="2.7.11.1" evidence="1"/>
<evidence type="ECO:0000256" key="7">
    <source>
        <dbReference type="PROSITE-ProRule" id="PRU00221"/>
    </source>
</evidence>
<dbReference type="PANTHER" id="PTHR43289:SF6">
    <property type="entry name" value="SERINE_THREONINE-PROTEIN KINASE NEKL-3"/>
    <property type="match status" value="1"/>
</dbReference>
<dbReference type="OrthoDB" id="3915799at2"/>
<keyword evidence="11" id="KW-1185">Reference proteome</keyword>
<dbReference type="Pfam" id="PF00069">
    <property type="entry name" value="Pkinase"/>
    <property type="match status" value="1"/>
</dbReference>
<dbReference type="CDD" id="cd14014">
    <property type="entry name" value="STKc_PknB_like"/>
    <property type="match status" value="1"/>
</dbReference>
<dbReference type="EMBL" id="RJKE01000001">
    <property type="protein sequence ID" value="ROO88411.1"/>
    <property type="molecule type" value="Genomic_DNA"/>
</dbReference>
<dbReference type="SMART" id="SM00320">
    <property type="entry name" value="WD40"/>
    <property type="match status" value="6"/>
</dbReference>
<sequence length="637" mass="67927">MTEKNPLITDRYQRLRLLGEGGTGQVWLAAHPALDRREALKRIEIPADLSPGVRDRLRERIHRETKAAGRMTHENVVPVYDAFIEDGACWISMEYVEGPTVASLIRENPLDPAEAARIGLDVVRALEYCHGMGVVHRDVKPSSILNRLPDPGREDDEPRARLTDFGIAHLDDEPATTSLGRVMGTPAYRSPEQLHGGPVTGATDLWSLGATLFHMVEGRPPFGTSYEKVLAQVAGRRRVRCARSPEFTPVVRALLRRDPEKRASLDDTAARLAAILAARTADPVSAPLDRRKVLVAGATAVGAVLTAGGASVLIDRGRSGGTAPGDTTSSAPPPPGVPGRSYAGLRQIAEIPALEFAGRGVAFSRNGRAFAVAGGEGLRARAWNTTTRKAIPGLRRHSAWVWAVEYSPDGRLLAIGGGAEIRLLDATTLGRVRTLRTGSGVRSLAFSADSGTLVSGDDLGEAAVFRVGDGVRLNLTRGIGGHPGYSQVAVHPTERLYATSAGPVVDLRSLATYRVTGRPLSGHTKAVRAIEFSPDGSLVATASEDHTVGLWHVATRRRVRTLRHAGVVHDLAFSPDGATLATACGEGPVRLFAAASGTELGGLDVPDATAVAFHPRAAMLAVTTYRDRTVRLFGKER</sequence>
<reference evidence="10 11" key="1">
    <citation type="submission" date="2018-11" db="EMBL/GenBank/DDBJ databases">
        <title>Sequencing the genomes of 1000 actinobacteria strains.</title>
        <authorList>
            <person name="Klenk H.-P."/>
        </authorList>
    </citation>
    <scope>NUCLEOTIDE SEQUENCE [LARGE SCALE GENOMIC DNA]</scope>
    <source>
        <strain evidence="10 11">DSM 44254</strain>
    </source>
</reference>
<keyword evidence="7" id="KW-0853">WD repeat</keyword>
<feature type="region of interest" description="Disordered" evidence="8">
    <location>
        <begin position="316"/>
        <end position="341"/>
    </location>
</feature>
<dbReference type="InterPro" id="IPR011009">
    <property type="entry name" value="Kinase-like_dom_sf"/>
</dbReference>
<evidence type="ECO:0000313" key="11">
    <source>
        <dbReference type="Proteomes" id="UP000272400"/>
    </source>
</evidence>
<feature type="repeat" description="WD" evidence="7">
    <location>
        <begin position="520"/>
        <end position="561"/>
    </location>
</feature>
<dbReference type="InterPro" id="IPR011047">
    <property type="entry name" value="Quinoprotein_ADH-like_sf"/>
</dbReference>
<gene>
    <name evidence="10" type="ORF">EDD29_6080</name>
</gene>
<dbReference type="Pfam" id="PF00400">
    <property type="entry name" value="WD40"/>
    <property type="match status" value="4"/>
</dbReference>
<dbReference type="SUPFAM" id="SSF56112">
    <property type="entry name" value="Protein kinase-like (PK-like)"/>
    <property type="match status" value="1"/>
</dbReference>
<proteinExistence type="predicted"/>
<accession>A0A3N1D4F5</accession>
<evidence type="ECO:0000256" key="3">
    <source>
        <dbReference type="ARBA" id="ARBA00022679"/>
    </source>
</evidence>
<feature type="domain" description="Protein kinase" evidence="9">
    <location>
        <begin position="12"/>
        <end position="276"/>
    </location>
</feature>
<dbReference type="GO" id="GO:0005524">
    <property type="term" value="F:ATP binding"/>
    <property type="evidence" value="ECO:0007669"/>
    <property type="project" value="UniProtKB-KW"/>
</dbReference>
<comment type="caution">
    <text evidence="10">The sequence shown here is derived from an EMBL/GenBank/DDBJ whole genome shotgun (WGS) entry which is preliminary data.</text>
</comment>
<protein>
    <recommendedName>
        <fullName evidence="1">non-specific serine/threonine protein kinase</fullName>
        <ecNumber evidence="1">2.7.11.1</ecNumber>
    </recommendedName>
</protein>
<dbReference type="InterPro" id="IPR001680">
    <property type="entry name" value="WD40_rpt"/>
</dbReference>
<evidence type="ECO:0000313" key="10">
    <source>
        <dbReference type="EMBL" id="ROO88411.1"/>
    </source>
</evidence>
<dbReference type="PROSITE" id="PS50011">
    <property type="entry name" value="PROTEIN_KINASE_DOM"/>
    <property type="match status" value="1"/>
</dbReference>
<dbReference type="InterPro" id="IPR000719">
    <property type="entry name" value="Prot_kinase_dom"/>
</dbReference>
<dbReference type="PROSITE" id="PS50294">
    <property type="entry name" value="WD_REPEATS_REGION"/>
    <property type="match status" value="1"/>
</dbReference>
<dbReference type="Gene3D" id="1.10.510.10">
    <property type="entry name" value="Transferase(Phosphotransferase) domain 1"/>
    <property type="match status" value="1"/>
</dbReference>
<evidence type="ECO:0000256" key="8">
    <source>
        <dbReference type="SAM" id="MobiDB-lite"/>
    </source>
</evidence>
<keyword evidence="2 10" id="KW-0723">Serine/threonine-protein kinase</keyword>